<reference evidence="3" key="2">
    <citation type="submission" date="2020-05" db="UniProtKB">
        <authorList>
            <consortium name="EnsemblMetazoa"/>
        </authorList>
    </citation>
    <scope>IDENTIFICATION</scope>
</reference>
<organism evidence="2">
    <name type="scientific">Anopheles sinensis</name>
    <name type="common">Mosquito</name>
    <dbReference type="NCBI Taxonomy" id="74873"/>
    <lineage>
        <taxon>Eukaryota</taxon>
        <taxon>Metazoa</taxon>
        <taxon>Ecdysozoa</taxon>
        <taxon>Arthropoda</taxon>
        <taxon>Hexapoda</taxon>
        <taxon>Insecta</taxon>
        <taxon>Pterygota</taxon>
        <taxon>Neoptera</taxon>
        <taxon>Endopterygota</taxon>
        <taxon>Diptera</taxon>
        <taxon>Nematocera</taxon>
        <taxon>Culicoidea</taxon>
        <taxon>Culicidae</taxon>
        <taxon>Anophelinae</taxon>
        <taxon>Anopheles</taxon>
    </lineage>
</organism>
<feature type="region of interest" description="Disordered" evidence="1">
    <location>
        <begin position="1"/>
        <end position="25"/>
    </location>
</feature>
<dbReference type="VEuPathDB" id="VectorBase:ASIC014872"/>
<feature type="compositionally biased region" description="Basic and acidic residues" evidence="1">
    <location>
        <begin position="11"/>
        <end position="23"/>
    </location>
</feature>
<name>A0A084W9H1_ANOSI</name>
<accession>A0A084W9H1</accession>
<reference evidence="2 4" key="1">
    <citation type="journal article" date="2014" name="BMC Genomics">
        <title>Genome sequence of Anopheles sinensis provides insight into genetics basis of mosquito competence for malaria parasites.</title>
        <authorList>
            <person name="Zhou D."/>
            <person name="Zhang D."/>
            <person name="Ding G."/>
            <person name="Shi L."/>
            <person name="Hou Q."/>
            <person name="Ye Y."/>
            <person name="Xu Y."/>
            <person name="Zhou H."/>
            <person name="Xiong C."/>
            <person name="Li S."/>
            <person name="Yu J."/>
            <person name="Hong S."/>
            <person name="Yu X."/>
            <person name="Zou P."/>
            <person name="Chen C."/>
            <person name="Chang X."/>
            <person name="Wang W."/>
            <person name="Lv Y."/>
            <person name="Sun Y."/>
            <person name="Ma L."/>
            <person name="Shen B."/>
            <person name="Zhu C."/>
        </authorList>
    </citation>
    <scope>NUCLEOTIDE SEQUENCE [LARGE SCALE GENOMIC DNA]</scope>
</reference>
<dbReference type="EMBL" id="KE525322">
    <property type="protein sequence ID" value="KFB46865.1"/>
    <property type="molecule type" value="Genomic_DNA"/>
</dbReference>
<keyword evidence="4" id="KW-1185">Reference proteome</keyword>
<sequence>MPGAANPPTDGRTKFDHAGKAEVGDTLTPNERLSWTSTGLQFSVLYAAYTPCAYRGTG</sequence>
<gene>
    <name evidence="2" type="ORF">ZHAS_00014872</name>
</gene>
<protein>
    <submittedName>
        <fullName evidence="2 3">Uncharacterized protein</fullName>
    </submittedName>
</protein>
<dbReference type="AlphaFoldDB" id="A0A084W9H1"/>
<dbReference type="Proteomes" id="UP000030765">
    <property type="component" value="Unassembled WGS sequence"/>
</dbReference>
<evidence type="ECO:0000256" key="1">
    <source>
        <dbReference type="SAM" id="MobiDB-lite"/>
    </source>
</evidence>
<evidence type="ECO:0000313" key="3">
    <source>
        <dbReference type="EnsemblMetazoa" id="ASIC014872-PA"/>
    </source>
</evidence>
<proteinExistence type="predicted"/>
<evidence type="ECO:0000313" key="4">
    <source>
        <dbReference type="Proteomes" id="UP000030765"/>
    </source>
</evidence>
<dbReference type="EMBL" id="ATLV01021784">
    <property type="status" value="NOT_ANNOTATED_CDS"/>
    <property type="molecule type" value="Genomic_DNA"/>
</dbReference>
<dbReference type="EnsemblMetazoa" id="ASIC014872-RA">
    <property type="protein sequence ID" value="ASIC014872-PA"/>
    <property type="gene ID" value="ASIC014872"/>
</dbReference>
<evidence type="ECO:0000313" key="2">
    <source>
        <dbReference type="EMBL" id="KFB46865.1"/>
    </source>
</evidence>